<name>A0A409W1M9_9AGAR</name>
<feature type="compositionally biased region" description="Basic residues" evidence="1">
    <location>
        <begin position="583"/>
        <end position="592"/>
    </location>
</feature>
<reference evidence="2 3" key="1">
    <citation type="journal article" date="2018" name="Evol. Lett.">
        <title>Horizontal gene cluster transfer increased hallucinogenic mushroom diversity.</title>
        <authorList>
            <person name="Reynolds H.T."/>
            <person name="Vijayakumar V."/>
            <person name="Gluck-Thaler E."/>
            <person name="Korotkin H.B."/>
            <person name="Matheny P.B."/>
            <person name="Slot J.C."/>
        </authorList>
    </citation>
    <scope>NUCLEOTIDE SEQUENCE [LARGE SCALE GENOMIC DNA]</scope>
    <source>
        <strain evidence="2 3">2629</strain>
    </source>
</reference>
<feature type="compositionally biased region" description="Pro residues" evidence="1">
    <location>
        <begin position="221"/>
        <end position="230"/>
    </location>
</feature>
<feature type="compositionally biased region" description="Polar residues" evidence="1">
    <location>
        <begin position="417"/>
        <end position="426"/>
    </location>
</feature>
<accession>A0A409W1M9</accession>
<feature type="compositionally biased region" description="Polar residues" evidence="1">
    <location>
        <begin position="283"/>
        <end position="303"/>
    </location>
</feature>
<feature type="compositionally biased region" description="Low complexity" evidence="1">
    <location>
        <begin position="254"/>
        <end position="274"/>
    </location>
</feature>
<gene>
    <name evidence="2" type="ORF">CVT24_002078</name>
</gene>
<proteinExistence type="predicted"/>
<feature type="region of interest" description="Disordered" evidence="1">
    <location>
        <begin position="567"/>
        <end position="601"/>
    </location>
</feature>
<feature type="compositionally biased region" description="Low complexity" evidence="1">
    <location>
        <begin position="344"/>
        <end position="372"/>
    </location>
</feature>
<dbReference type="Proteomes" id="UP000284842">
    <property type="component" value="Unassembled WGS sequence"/>
</dbReference>
<evidence type="ECO:0000256" key="1">
    <source>
        <dbReference type="SAM" id="MobiDB-lite"/>
    </source>
</evidence>
<protein>
    <submittedName>
        <fullName evidence="2">Uncharacterized protein</fullName>
    </submittedName>
</protein>
<organism evidence="2 3">
    <name type="scientific">Panaeolus cyanescens</name>
    <dbReference type="NCBI Taxonomy" id="181874"/>
    <lineage>
        <taxon>Eukaryota</taxon>
        <taxon>Fungi</taxon>
        <taxon>Dikarya</taxon>
        <taxon>Basidiomycota</taxon>
        <taxon>Agaricomycotina</taxon>
        <taxon>Agaricomycetes</taxon>
        <taxon>Agaricomycetidae</taxon>
        <taxon>Agaricales</taxon>
        <taxon>Agaricineae</taxon>
        <taxon>Galeropsidaceae</taxon>
        <taxon>Panaeolus</taxon>
    </lineage>
</organism>
<feature type="compositionally biased region" description="Low complexity" evidence="1">
    <location>
        <begin position="403"/>
        <end position="416"/>
    </location>
</feature>
<feature type="region of interest" description="Disordered" evidence="1">
    <location>
        <begin position="1"/>
        <end position="465"/>
    </location>
</feature>
<dbReference type="OrthoDB" id="10640181at2759"/>
<feature type="compositionally biased region" description="Low complexity" evidence="1">
    <location>
        <begin position="318"/>
        <end position="330"/>
    </location>
</feature>
<dbReference type="STRING" id="181874.A0A409W1M9"/>
<dbReference type="EMBL" id="NHTK01005873">
    <property type="protein sequence ID" value="PPQ72378.1"/>
    <property type="molecule type" value="Genomic_DNA"/>
</dbReference>
<dbReference type="AlphaFoldDB" id="A0A409W1M9"/>
<dbReference type="InParanoid" id="A0A409W1M9"/>
<evidence type="ECO:0000313" key="3">
    <source>
        <dbReference type="Proteomes" id="UP000284842"/>
    </source>
</evidence>
<feature type="compositionally biased region" description="Low complexity" evidence="1">
    <location>
        <begin position="92"/>
        <end position="119"/>
    </location>
</feature>
<comment type="caution">
    <text evidence="2">The sequence shown here is derived from an EMBL/GenBank/DDBJ whole genome shotgun (WGS) entry which is preliminary data.</text>
</comment>
<feature type="compositionally biased region" description="Low complexity" evidence="1">
    <location>
        <begin position="380"/>
        <end position="396"/>
    </location>
</feature>
<feature type="non-terminal residue" evidence="2">
    <location>
        <position position="653"/>
    </location>
</feature>
<evidence type="ECO:0000313" key="2">
    <source>
        <dbReference type="EMBL" id="PPQ72378.1"/>
    </source>
</evidence>
<keyword evidence="3" id="KW-1185">Reference proteome</keyword>
<sequence length="653" mass="67524">MTYPSAQSDLDDDDMDTCLPPEPSSKSKGKQREIYPPDNITSPVRPLPRVPPFGLGITTSGMTDASWEGHDSATGVIAPAGQSGGSLGTPVTSSASSTTSSSSFHNKSARSSAATSSSSHNFSVPLRSALANSNSYSSLATSSRYTSPSSTKFQPNSRTTSSTSYGPSPSSSSASTNLPSASSSKSPIPSSWASRPVDLSSQIPPQRGYVLPATSSSRPPSQMPTPPPQPRTRVASVTGVRPPLGTSVPVVAYGNRNRSGSGSMGAASSGTFGSRTVMGARARSQSRSRTGTVNVSILPTGNGSSSRRPSRDRDRSVDASSQKSISMPSSPVMKSIHLSFSTNPGATASASGPSGASSASPGAFSPLSSRPPRTLPSPVLPNSSLSNFAYSSSSAAGPRSLTRSQPISSSPRQPSILTSSIANTTGKRALPPSPPSIPVGRPLGHREPSIPRNGAPNPSPRKLPQPSLAAHIASISTSPPRAANFAASAQPYMTPSTSSPSINAQPNLRTQSATVLPPQHLNIPNDILPSSTALSYSSYSASSSSIGRSSDLHSHSMPSDVVEVLASKDSLDDDDRSSLSSFRARRKGRHGSHPSLDLDDLSDHFDDELDDVLGAKGGLGRVDAQVHVHDSGLLDVHVDDEDYRALSRSPSPM</sequence>
<feature type="compositionally biased region" description="Low complexity" evidence="1">
    <location>
        <begin position="126"/>
        <end position="194"/>
    </location>
</feature>